<dbReference type="RefSeq" id="WP_235012098.1">
    <property type="nucleotide sequence ID" value="NZ_FCOF02000011.1"/>
</dbReference>
<evidence type="ECO:0000256" key="1">
    <source>
        <dbReference type="PROSITE-ProRule" id="PRU00169"/>
    </source>
</evidence>
<evidence type="ECO:0000259" key="2">
    <source>
        <dbReference type="PROSITE" id="PS50110"/>
    </source>
</evidence>
<dbReference type="Gene3D" id="3.40.50.2300">
    <property type="match status" value="1"/>
</dbReference>
<dbReference type="InterPro" id="IPR011006">
    <property type="entry name" value="CheY-like_superfamily"/>
</dbReference>
<dbReference type="GO" id="GO:0000160">
    <property type="term" value="P:phosphorelay signal transduction system"/>
    <property type="evidence" value="ECO:0007669"/>
    <property type="project" value="InterPro"/>
</dbReference>
<dbReference type="PANTHER" id="PTHR45566">
    <property type="entry name" value="HTH-TYPE TRANSCRIPTIONAL REGULATOR YHJB-RELATED"/>
    <property type="match status" value="1"/>
</dbReference>
<dbReference type="Proteomes" id="UP000054870">
    <property type="component" value="Unassembled WGS sequence"/>
</dbReference>
<dbReference type="SUPFAM" id="SSF52172">
    <property type="entry name" value="CheY-like"/>
    <property type="match status" value="1"/>
</dbReference>
<dbReference type="InterPro" id="IPR051015">
    <property type="entry name" value="EvgA-like"/>
</dbReference>
<comment type="caution">
    <text evidence="1">Lacks conserved residue(s) required for the propagation of feature annotation.</text>
</comment>
<name>A0A158B0Y1_9BURK</name>
<sequence length="170" mass="18728">MMRENKIEIVFADDRPVVLYGLQSWFESHERIRVTACVRNTDQLVARLKSARYDLIVLSGGIEGSCANDFAPLRALRQAFPDTPVVTFTEATDSRTLTHMQRAGAAGLVSARDEARVFERVCERVLSGAQGAASPRVASYCDAGARAGSFCASPGYRDVRLRVTRFIARV</sequence>
<dbReference type="PROSITE" id="PS50110">
    <property type="entry name" value="RESPONSE_REGULATORY"/>
    <property type="match status" value="1"/>
</dbReference>
<dbReference type="PANTHER" id="PTHR45566:SF1">
    <property type="entry name" value="HTH-TYPE TRANSCRIPTIONAL REGULATOR YHJB-RELATED"/>
    <property type="match status" value="1"/>
</dbReference>
<organism evidence="3 4">
    <name type="scientific">Caballeronia catudaia</name>
    <dbReference type="NCBI Taxonomy" id="1777136"/>
    <lineage>
        <taxon>Bacteria</taxon>
        <taxon>Pseudomonadati</taxon>
        <taxon>Pseudomonadota</taxon>
        <taxon>Betaproteobacteria</taxon>
        <taxon>Burkholderiales</taxon>
        <taxon>Burkholderiaceae</taxon>
        <taxon>Caballeronia</taxon>
    </lineage>
</organism>
<evidence type="ECO:0000313" key="3">
    <source>
        <dbReference type="EMBL" id="SAK63868.1"/>
    </source>
</evidence>
<dbReference type="InterPro" id="IPR001789">
    <property type="entry name" value="Sig_transdc_resp-reg_receiver"/>
</dbReference>
<proteinExistence type="predicted"/>
<dbReference type="EMBL" id="FCOF02000011">
    <property type="protein sequence ID" value="SAK63868.1"/>
    <property type="molecule type" value="Genomic_DNA"/>
</dbReference>
<dbReference type="Pfam" id="PF00072">
    <property type="entry name" value="Response_reg"/>
    <property type="match status" value="1"/>
</dbReference>
<reference evidence="3" key="1">
    <citation type="submission" date="2016-01" db="EMBL/GenBank/DDBJ databases">
        <authorList>
            <person name="Peeters C."/>
        </authorList>
    </citation>
    <scope>NUCLEOTIDE SEQUENCE [LARGE SCALE GENOMIC DNA]</scope>
    <source>
        <strain evidence="3">LMG 29318</strain>
    </source>
</reference>
<feature type="domain" description="Response regulatory" evidence="2">
    <location>
        <begin position="8"/>
        <end position="126"/>
    </location>
</feature>
<protein>
    <submittedName>
        <fullName evidence="3">Two-component system, response regulator</fullName>
    </submittedName>
</protein>
<evidence type="ECO:0000313" key="4">
    <source>
        <dbReference type="Proteomes" id="UP000054870"/>
    </source>
</evidence>
<keyword evidence="4" id="KW-1185">Reference proteome</keyword>
<gene>
    <name evidence="3" type="ORF">AWB75_02864</name>
</gene>
<accession>A0A158B0Y1</accession>
<comment type="caution">
    <text evidence="3">The sequence shown here is derived from an EMBL/GenBank/DDBJ whole genome shotgun (WGS) entry which is preliminary data.</text>
</comment>
<dbReference type="AlphaFoldDB" id="A0A158B0Y1"/>